<evidence type="ECO:0000313" key="8">
    <source>
        <dbReference type="EMBL" id="TYO95910.1"/>
    </source>
</evidence>
<dbReference type="GO" id="GO:0003729">
    <property type="term" value="F:mRNA binding"/>
    <property type="evidence" value="ECO:0007669"/>
    <property type="project" value="InterPro"/>
</dbReference>
<keyword evidence="3" id="KW-0540">Nuclease</keyword>
<evidence type="ECO:0000256" key="4">
    <source>
        <dbReference type="ARBA" id="ARBA00022759"/>
    </source>
</evidence>
<dbReference type="AlphaFoldDB" id="A0A5S4ZT96"/>
<organism evidence="8 9">
    <name type="scientific">Desulfallas thermosapovorans DSM 6562</name>
    <dbReference type="NCBI Taxonomy" id="1121431"/>
    <lineage>
        <taxon>Bacteria</taxon>
        <taxon>Bacillati</taxon>
        <taxon>Bacillota</taxon>
        <taxon>Clostridia</taxon>
        <taxon>Eubacteriales</taxon>
        <taxon>Desulfallaceae</taxon>
        <taxon>Desulfallas</taxon>
    </lineage>
</organism>
<dbReference type="RefSeq" id="WP_166511331.1">
    <property type="nucleotide sequence ID" value="NZ_VNHM01000006.1"/>
</dbReference>
<protein>
    <submittedName>
        <fullName evidence="8">Putative RNA binding protein YcfA (HicA-like mRNA interferase family)</fullName>
    </submittedName>
</protein>
<dbReference type="PANTHER" id="PTHR34873:SF3">
    <property type="entry name" value="ADDICTION MODULE TOXIN, HICA FAMILY"/>
    <property type="match status" value="1"/>
</dbReference>
<evidence type="ECO:0000256" key="7">
    <source>
        <dbReference type="ARBA" id="ARBA00023016"/>
    </source>
</evidence>
<sequence>MMTPRLPRASGKDVMAALTRSGFRLVHVRGSHHYLEQPGGGRLVTVPVHGNKTLKPKTLKSILDQTGLTVDELLELL</sequence>
<keyword evidence="4" id="KW-0255">Endonuclease</keyword>
<proteinExistence type="inferred from homology"/>
<comment type="caution">
    <text evidence="8">The sequence shown here is derived from an EMBL/GenBank/DDBJ whole genome shotgun (WGS) entry which is preliminary data.</text>
</comment>
<evidence type="ECO:0000256" key="6">
    <source>
        <dbReference type="ARBA" id="ARBA00022884"/>
    </source>
</evidence>
<dbReference type="EMBL" id="VNHM01000006">
    <property type="protein sequence ID" value="TYO95910.1"/>
    <property type="molecule type" value="Genomic_DNA"/>
</dbReference>
<dbReference type="Proteomes" id="UP000323166">
    <property type="component" value="Unassembled WGS sequence"/>
</dbReference>
<dbReference type="GO" id="GO:0004519">
    <property type="term" value="F:endonuclease activity"/>
    <property type="evidence" value="ECO:0007669"/>
    <property type="project" value="UniProtKB-KW"/>
</dbReference>
<evidence type="ECO:0000256" key="5">
    <source>
        <dbReference type="ARBA" id="ARBA00022801"/>
    </source>
</evidence>
<evidence type="ECO:0000256" key="3">
    <source>
        <dbReference type="ARBA" id="ARBA00022722"/>
    </source>
</evidence>
<dbReference type="InterPro" id="IPR012933">
    <property type="entry name" value="HicA_mRNA_interferase"/>
</dbReference>
<dbReference type="InterPro" id="IPR038570">
    <property type="entry name" value="HicA_sf"/>
</dbReference>
<evidence type="ECO:0000313" key="9">
    <source>
        <dbReference type="Proteomes" id="UP000323166"/>
    </source>
</evidence>
<keyword evidence="9" id="KW-1185">Reference proteome</keyword>
<evidence type="ECO:0000256" key="2">
    <source>
        <dbReference type="ARBA" id="ARBA00022649"/>
    </source>
</evidence>
<keyword evidence="6" id="KW-0694">RNA-binding</keyword>
<evidence type="ECO:0000256" key="1">
    <source>
        <dbReference type="ARBA" id="ARBA00006620"/>
    </source>
</evidence>
<dbReference type="GO" id="GO:0016787">
    <property type="term" value="F:hydrolase activity"/>
    <property type="evidence" value="ECO:0007669"/>
    <property type="project" value="UniProtKB-KW"/>
</dbReference>
<keyword evidence="5" id="KW-0378">Hydrolase</keyword>
<dbReference type="Gene3D" id="3.30.920.30">
    <property type="entry name" value="Hypothetical protein"/>
    <property type="match status" value="1"/>
</dbReference>
<dbReference type="PANTHER" id="PTHR34873">
    <property type="entry name" value="SSR1766 PROTEIN"/>
    <property type="match status" value="1"/>
</dbReference>
<comment type="similarity">
    <text evidence="1">Belongs to the HicA mRNA interferase family.</text>
</comment>
<gene>
    <name evidence="8" type="ORF">LX24_01300</name>
</gene>
<keyword evidence="2" id="KW-1277">Toxin-antitoxin system</keyword>
<accession>A0A5S4ZT96</accession>
<name>A0A5S4ZT96_9FIRM</name>
<dbReference type="SUPFAM" id="SSF54786">
    <property type="entry name" value="YcfA/nrd intein domain"/>
    <property type="match status" value="1"/>
</dbReference>
<reference evidence="8 9" key="1">
    <citation type="submission" date="2019-07" db="EMBL/GenBank/DDBJ databases">
        <title>Genomic Encyclopedia of Type Strains, Phase I: the one thousand microbial genomes (KMG-I) project.</title>
        <authorList>
            <person name="Kyrpides N."/>
        </authorList>
    </citation>
    <scope>NUCLEOTIDE SEQUENCE [LARGE SCALE GENOMIC DNA]</scope>
    <source>
        <strain evidence="8 9">DSM 6562</strain>
    </source>
</reference>
<keyword evidence="7" id="KW-0346">Stress response</keyword>
<dbReference type="Pfam" id="PF07927">
    <property type="entry name" value="HicA_toxin"/>
    <property type="match status" value="1"/>
</dbReference>